<sequence length="184" mass="19763">MIKEVRSVPVVISSLIPVVAPVKRQIISVTTLANTVHLYGLLGFKKQIFPVTDQIVAPFGGVITAVAVDERRVGFRATNGLVGWLRIGQLTNQLESSMIDFKVKPGDTVVAGQVIANLVSILARRLQPVETALKLTIKRALDQGRERLLVASNHVDPTGTVISGITTSMAGNHRVATIGPPSWD</sequence>
<keyword evidence="2" id="KW-0762">Sugar transport</keyword>
<keyword evidence="3" id="KW-0808">Transferase</keyword>
<name>A0A837RAF2_LACPE</name>
<dbReference type="InterPro" id="IPR001127">
    <property type="entry name" value="PTS_EIIA_1_perm"/>
</dbReference>
<evidence type="ECO:0000256" key="1">
    <source>
        <dbReference type="ARBA" id="ARBA00022448"/>
    </source>
</evidence>
<evidence type="ECO:0000259" key="4">
    <source>
        <dbReference type="Pfam" id="PF00358"/>
    </source>
</evidence>
<evidence type="ECO:0000313" key="5">
    <source>
        <dbReference type="EMBL" id="KRK24074.1"/>
    </source>
</evidence>
<proteinExistence type="predicted"/>
<dbReference type="Pfam" id="PF00358">
    <property type="entry name" value="PTS_EIIA_1"/>
    <property type="match status" value="1"/>
</dbReference>
<accession>A0A837RAF2</accession>
<organism evidence="5 6">
    <name type="scientific">Lactiplantibacillus pentosus DSM 20314</name>
    <dbReference type="NCBI Taxonomy" id="1423791"/>
    <lineage>
        <taxon>Bacteria</taxon>
        <taxon>Bacillati</taxon>
        <taxon>Bacillota</taxon>
        <taxon>Bacilli</taxon>
        <taxon>Lactobacillales</taxon>
        <taxon>Lactobacillaceae</taxon>
        <taxon>Lactiplantibacillus</taxon>
    </lineage>
</organism>
<evidence type="ECO:0000256" key="2">
    <source>
        <dbReference type="ARBA" id="ARBA00022597"/>
    </source>
</evidence>
<dbReference type="GO" id="GO:0009401">
    <property type="term" value="P:phosphoenolpyruvate-dependent sugar phosphotransferase system"/>
    <property type="evidence" value="ECO:0007669"/>
    <property type="project" value="InterPro"/>
</dbReference>
<dbReference type="EMBL" id="AZCU01000011">
    <property type="protein sequence ID" value="KRK24074.1"/>
    <property type="molecule type" value="Genomic_DNA"/>
</dbReference>
<reference evidence="5 6" key="1">
    <citation type="journal article" date="2015" name="Genome Announc.">
        <title>Expanding the biotechnology potential of lactobacilli through comparative genomics of 213 strains and associated genera.</title>
        <authorList>
            <person name="Sun Z."/>
            <person name="Harris H.M."/>
            <person name="McCann A."/>
            <person name="Guo C."/>
            <person name="Argimon S."/>
            <person name="Zhang W."/>
            <person name="Yang X."/>
            <person name="Jeffery I.B."/>
            <person name="Cooney J.C."/>
            <person name="Kagawa T.F."/>
            <person name="Liu W."/>
            <person name="Song Y."/>
            <person name="Salvetti E."/>
            <person name="Wrobel A."/>
            <person name="Rasinkangas P."/>
            <person name="Parkhill J."/>
            <person name="Rea M.C."/>
            <person name="O'Sullivan O."/>
            <person name="Ritari J."/>
            <person name="Douillard F.P."/>
            <person name="Paul Ross R."/>
            <person name="Yang R."/>
            <person name="Briner A.E."/>
            <person name="Felis G.E."/>
            <person name="de Vos W.M."/>
            <person name="Barrangou R."/>
            <person name="Klaenhammer T.R."/>
            <person name="Caufield P.W."/>
            <person name="Cui Y."/>
            <person name="Zhang H."/>
            <person name="O'Toole P.W."/>
        </authorList>
    </citation>
    <scope>NUCLEOTIDE SEQUENCE [LARGE SCALE GENOMIC DNA]</scope>
    <source>
        <strain evidence="5 6">DSM 20314</strain>
    </source>
</reference>
<gene>
    <name evidence="5" type="ORF">FD24_GL000433</name>
</gene>
<evidence type="ECO:0000313" key="6">
    <source>
        <dbReference type="Proteomes" id="UP000051020"/>
    </source>
</evidence>
<comment type="caution">
    <text evidence="5">The sequence shown here is derived from an EMBL/GenBank/DDBJ whole genome shotgun (WGS) entry which is preliminary data.</text>
</comment>
<dbReference type="SUPFAM" id="SSF51261">
    <property type="entry name" value="Duplicated hybrid motif"/>
    <property type="match status" value="1"/>
</dbReference>
<evidence type="ECO:0000256" key="3">
    <source>
        <dbReference type="ARBA" id="ARBA00022679"/>
    </source>
</evidence>
<protein>
    <submittedName>
        <fullName evidence="5">Pts, eiia</fullName>
    </submittedName>
</protein>
<keyword evidence="1" id="KW-0813">Transport</keyword>
<dbReference type="AlphaFoldDB" id="A0A837RAF2"/>
<dbReference type="GO" id="GO:0016740">
    <property type="term" value="F:transferase activity"/>
    <property type="evidence" value="ECO:0007669"/>
    <property type="project" value="UniProtKB-KW"/>
</dbReference>
<feature type="domain" description="PTS EIIA type-1" evidence="4">
    <location>
        <begin position="18"/>
        <end position="117"/>
    </location>
</feature>
<dbReference type="Proteomes" id="UP000051020">
    <property type="component" value="Unassembled WGS sequence"/>
</dbReference>
<dbReference type="InterPro" id="IPR011055">
    <property type="entry name" value="Dup_hybrid_motif"/>
</dbReference>
<dbReference type="Gene3D" id="2.70.70.10">
    <property type="entry name" value="Glucose Permease (Domain IIA)"/>
    <property type="match status" value="1"/>
</dbReference>